<protein>
    <submittedName>
        <fullName evidence="1">Uncharacterized protein</fullName>
    </submittedName>
</protein>
<reference evidence="2" key="1">
    <citation type="submission" date="2018-01" db="EMBL/GenBank/DDBJ databases">
        <authorList>
            <person name="Kerou L M."/>
        </authorList>
    </citation>
    <scope>NUCLEOTIDE SEQUENCE [LARGE SCALE GENOMIC DNA]</scope>
    <source>
        <strain evidence="2">SCU2</strain>
    </source>
</reference>
<dbReference type="Proteomes" id="UP000236248">
    <property type="component" value="Chromosome NCAV"/>
</dbReference>
<accession>A0A2K5AQA0</accession>
<organism evidence="1 2">
    <name type="scientific">Candidatus Nitrosocaldus cavascurensis</name>
    <dbReference type="NCBI Taxonomy" id="2058097"/>
    <lineage>
        <taxon>Archaea</taxon>
        <taxon>Nitrososphaerota</taxon>
        <taxon>Nitrososphaeria</taxon>
        <taxon>Candidatus Nitrosocaldales</taxon>
        <taxon>Candidatus Nitrosocaldaceae</taxon>
        <taxon>Candidatus Nitrosocaldus</taxon>
    </lineage>
</organism>
<name>A0A2K5AQA0_9ARCH</name>
<dbReference type="AlphaFoldDB" id="A0A2K5AQA0"/>
<dbReference type="EMBL" id="LT981265">
    <property type="protein sequence ID" value="SPC33779.1"/>
    <property type="molecule type" value="Genomic_DNA"/>
</dbReference>
<proteinExistence type="predicted"/>
<dbReference type="KEGG" id="ncv:NCAV_0586"/>
<gene>
    <name evidence="1" type="ORF">NCAV_0586</name>
</gene>
<keyword evidence="2" id="KW-1185">Reference proteome</keyword>
<evidence type="ECO:0000313" key="2">
    <source>
        <dbReference type="Proteomes" id="UP000236248"/>
    </source>
</evidence>
<evidence type="ECO:0000313" key="1">
    <source>
        <dbReference type="EMBL" id="SPC33779.1"/>
    </source>
</evidence>
<sequence length="69" mass="7814">MLEALAHKMAILSSVNPDGVTEKFGYWAKNDDFDIGLKYLLSNHLWKDFGGGGYTYIQNIIISKILLQH</sequence>